<protein>
    <submittedName>
        <fullName evidence="2">Uncharacterized protein</fullName>
    </submittedName>
</protein>
<dbReference type="EMBL" id="AUSW01000017">
    <property type="protein sequence ID" value="ERL55918.1"/>
    <property type="molecule type" value="Genomic_DNA"/>
</dbReference>
<dbReference type="STRING" id="1354303.M917_1162"/>
<sequence>MNIKHALIINAFLNLIETIAILISTLWKKYLWTSLRK</sequence>
<dbReference type="AlphaFoldDB" id="U4TBQ7"/>
<accession>U4TBQ7</accession>
<keyword evidence="1" id="KW-0472">Membrane</keyword>
<evidence type="ECO:0000313" key="2">
    <source>
        <dbReference type="EMBL" id="ERL55918.1"/>
    </source>
</evidence>
<proteinExistence type="predicted"/>
<dbReference type="Proteomes" id="UP000016761">
    <property type="component" value="Unassembled WGS sequence"/>
</dbReference>
<organism evidence="2 3">
    <name type="scientific">Psychrobacter aquaticus CMS 56</name>
    <dbReference type="NCBI Taxonomy" id="1354303"/>
    <lineage>
        <taxon>Bacteria</taxon>
        <taxon>Pseudomonadati</taxon>
        <taxon>Pseudomonadota</taxon>
        <taxon>Gammaproteobacteria</taxon>
        <taxon>Moraxellales</taxon>
        <taxon>Moraxellaceae</taxon>
        <taxon>Psychrobacter</taxon>
    </lineage>
</organism>
<feature type="transmembrane region" description="Helical" evidence="1">
    <location>
        <begin position="6"/>
        <end position="27"/>
    </location>
</feature>
<comment type="caution">
    <text evidence="2">The sequence shown here is derived from an EMBL/GenBank/DDBJ whole genome shotgun (WGS) entry which is preliminary data.</text>
</comment>
<evidence type="ECO:0000313" key="3">
    <source>
        <dbReference type="Proteomes" id="UP000016761"/>
    </source>
</evidence>
<keyword evidence="3" id="KW-1185">Reference proteome</keyword>
<evidence type="ECO:0000256" key="1">
    <source>
        <dbReference type="SAM" id="Phobius"/>
    </source>
</evidence>
<keyword evidence="1" id="KW-1133">Transmembrane helix</keyword>
<dbReference type="PATRIC" id="fig|1354303.4.peg.1144"/>
<reference evidence="2 3" key="1">
    <citation type="journal article" date="2013" name="Genome Announc.">
        <title>Draft Genome Sequence of Psychrobacter aquaticus Strain CMS 56T, Isolated from a Cyanobacterial Mat Sample Collected from Water Bodies in the McMurdo Dry Valley Region of Antarctica.</title>
        <authorList>
            <person name="Reddy G.S."/>
            <person name="Ara S."/>
            <person name="Singh A."/>
            <person name="Kumar Pinnaka A."/>
            <person name="Shivaji S."/>
        </authorList>
    </citation>
    <scope>NUCLEOTIDE SEQUENCE [LARGE SCALE GENOMIC DNA]</scope>
    <source>
        <strain evidence="2 3">CMS 56</strain>
    </source>
</reference>
<gene>
    <name evidence="2" type="ORF">M917_1162</name>
</gene>
<keyword evidence="1" id="KW-0812">Transmembrane</keyword>
<name>U4TBQ7_9GAMM</name>